<dbReference type="AlphaFoldDB" id="A0A376KIG5"/>
<organism evidence="1 2">
    <name type="scientific">Escherichia coli</name>
    <dbReference type="NCBI Taxonomy" id="562"/>
    <lineage>
        <taxon>Bacteria</taxon>
        <taxon>Pseudomonadati</taxon>
        <taxon>Pseudomonadota</taxon>
        <taxon>Gammaproteobacteria</taxon>
        <taxon>Enterobacterales</taxon>
        <taxon>Enterobacteriaceae</taxon>
        <taxon>Escherichia</taxon>
    </lineage>
</organism>
<evidence type="ECO:0000313" key="1">
    <source>
        <dbReference type="EMBL" id="STE82519.1"/>
    </source>
</evidence>
<evidence type="ECO:0000313" key="2">
    <source>
        <dbReference type="Proteomes" id="UP000255460"/>
    </source>
</evidence>
<proteinExistence type="predicted"/>
<sequence>MDHGSPFTWTQGESLSELEKPERIIQIFKDYDERKARASAKKTLNPLRPIEIEDIDDIYGDDEGNGSCNICHK</sequence>
<reference evidence="1 2" key="1">
    <citation type="submission" date="2018-06" db="EMBL/GenBank/DDBJ databases">
        <authorList>
            <consortium name="Pathogen Informatics"/>
            <person name="Doyle S."/>
        </authorList>
    </citation>
    <scope>NUCLEOTIDE SEQUENCE [LARGE SCALE GENOMIC DNA]</scope>
    <source>
        <strain evidence="1 2">NCTC10418</strain>
    </source>
</reference>
<dbReference type="EMBL" id="UFZQ01000001">
    <property type="protein sequence ID" value="STE82519.1"/>
    <property type="molecule type" value="Genomic_DNA"/>
</dbReference>
<protein>
    <submittedName>
        <fullName evidence="1">Uncharacterized protein</fullName>
    </submittedName>
</protein>
<gene>
    <name evidence="1" type="ORF">NCTC10418_00140</name>
</gene>
<dbReference type="Proteomes" id="UP000255460">
    <property type="component" value="Unassembled WGS sequence"/>
</dbReference>
<accession>A0A376KIG5</accession>
<name>A0A376KIG5_ECOLX</name>